<gene>
    <name evidence="2" type="primary">RNH1</name>
</gene>
<evidence type="ECO:0000313" key="2">
    <source>
        <dbReference type="RefSeq" id="XP_045146399.1"/>
    </source>
</evidence>
<keyword evidence="1" id="KW-1185">Reference proteome</keyword>
<evidence type="ECO:0000313" key="1">
    <source>
        <dbReference type="Proteomes" id="UP000694863"/>
    </source>
</evidence>
<dbReference type="Proteomes" id="UP000694863">
    <property type="component" value="Unplaced"/>
</dbReference>
<protein>
    <submittedName>
        <fullName evidence="2">Ribonuclease inhibitor isoform X1</fullName>
    </submittedName>
</protein>
<proteinExistence type="predicted"/>
<organism evidence="1 2">
    <name type="scientific">Echinops telfairi</name>
    <name type="common">Lesser hedgehog tenrec</name>
    <dbReference type="NCBI Taxonomy" id="9371"/>
    <lineage>
        <taxon>Eukaryota</taxon>
        <taxon>Metazoa</taxon>
        <taxon>Chordata</taxon>
        <taxon>Craniata</taxon>
        <taxon>Vertebrata</taxon>
        <taxon>Euteleostomi</taxon>
        <taxon>Mammalia</taxon>
        <taxon>Eutheria</taxon>
        <taxon>Afrotheria</taxon>
        <taxon>Tenrecidae</taxon>
        <taxon>Tenrecinae</taxon>
        <taxon>Echinops</taxon>
    </lineage>
</organism>
<reference evidence="2" key="1">
    <citation type="submission" date="2025-08" db="UniProtKB">
        <authorList>
            <consortium name="RefSeq"/>
        </authorList>
    </citation>
    <scope>IDENTIFICATION</scope>
</reference>
<name>A0AC55D3S4_ECHTE</name>
<sequence length="615" mass="65585">MSILPGGSWALGAEQDPASPWGRPDVREPGGTPAQVGRRATVAVSYGDEALSQAVAFWGLRGLEAQPSQAPPSPPTWRVQGLFVVPGEEVVSHRTCRIASLVVFLGIWPWAGLLLTACRWPDGLALSLGHLCDPGPSPHPALFIGPSSALGWPLFPEGPAPSITMNLDIHGEHVSDTRWMALQPQIKQVEVLRLRLCGLTEARCQELGASLQANPGLQELCVDFNEIGDGGLSLLLQVLLGPTCKIQKLSLPNCSLTASSCEGLADLLRSRPTLLELDLSDNPLGDEGLRMLCGGLQDPQCHLEKLQLEGCQLSGVSCELLEGVLKARPALKELVLSGNQLGPALQGLCQAASNLETLKLVQCGITAADCKGLSSMLAASETLQELHLGENELGSEAMALLCSGMLSPSSRLRVLGLWECCISAEGCRELSRVLGAKESLRELNLTYNELGDTGVALLCEAMREPGCRLESLRMRSCSLTAACCTDLGAMLVQNKHLRELQLSSNNLGDNGVQLLCQGLGQPGTTLRQLCLGDCEVTDRGCASLASLLGANCSLRDLDLSNNCMGEAGLLQLIESIRAPECTLECLVLYDIYFSDKVFQDLTVLEESKPSLKIIS</sequence>
<accession>A0AC55D3S4</accession>
<dbReference type="RefSeq" id="XP_045146399.1">
    <property type="nucleotide sequence ID" value="XM_045290464.1"/>
</dbReference>